<dbReference type="InterPro" id="IPR036775">
    <property type="entry name" value="DNA_pol_Y-fam_lit_finger_sf"/>
</dbReference>
<dbReference type="PROSITE" id="PS50173">
    <property type="entry name" value="UMUC"/>
    <property type="match status" value="1"/>
</dbReference>
<feature type="compositionally biased region" description="Polar residues" evidence="3">
    <location>
        <begin position="478"/>
        <end position="487"/>
    </location>
</feature>
<dbReference type="RefSeq" id="XP_040597562.1">
    <property type="nucleotide sequence ID" value="XM_040741628.1"/>
</dbReference>
<dbReference type="Pfam" id="PF11799">
    <property type="entry name" value="IMS_C"/>
    <property type="match status" value="1"/>
</dbReference>
<keyword evidence="5" id="KW-1185">Reference proteome</keyword>
<dbReference type="PANTHER" id="PTHR46404">
    <property type="entry name" value="DNA POLYMERASE IOTA"/>
    <property type="match status" value="1"/>
</dbReference>
<evidence type="ECO:0000313" key="6">
    <source>
        <dbReference type="RefSeq" id="XP_040597562.1"/>
    </source>
</evidence>
<dbReference type="InterPro" id="IPR025527">
    <property type="entry name" value="HUWE1/Rev1_UBM"/>
</dbReference>
<protein>
    <submittedName>
        <fullName evidence="6">DNA polymerase iota isoform X9</fullName>
    </submittedName>
</protein>
<evidence type="ECO:0000259" key="4">
    <source>
        <dbReference type="PROSITE" id="PS50173"/>
    </source>
</evidence>
<feature type="region of interest" description="Disordered" evidence="3">
    <location>
        <begin position="466"/>
        <end position="488"/>
    </location>
</feature>
<dbReference type="PANTHER" id="PTHR46404:SF1">
    <property type="entry name" value="DNA POLYMERASE IOTA"/>
    <property type="match status" value="1"/>
</dbReference>
<keyword evidence="2" id="KW-0808">Transferase</keyword>
<dbReference type="InterPro" id="IPR017961">
    <property type="entry name" value="DNA_pol_Y-fam_little_finger"/>
</dbReference>
<evidence type="ECO:0000256" key="3">
    <source>
        <dbReference type="SAM" id="MobiDB-lite"/>
    </source>
</evidence>
<evidence type="ECO:0000313" key="5">
    <source>
        <dbReference type="Proteomes" id="UP000886700"/>
    </source>
</evidence>
<organism evidence="5 6">
    <name type="scientific">Mesocricetus auratus</name>
    <name type="common">Golden hamster</name>
    <dbReference type="NCBI Taxonomy" id="10036"/>
    <lineage>
        <taxon>Eukaryota</taxon>
        <taxon>Metazoa</taxon>
        <taxon>Chordata</taxon>
        <taxon>Craniata</taxon>
        <taxon>Vertebrata</taxon>
        <taxon>Euteleostomi</taxon>
        <taxon>Mammalia</taxon>
        <taxon>Eutheria</taxon>
        <taxon>Euarchontoglires</taxon>
        <taxon>Glires</taxon>
        <taxon>Rodentia</taxon>
        <taxon>Myomorpha</taxon>
        <taxon>Muroidea</taxon>
        <taxon>Cricetidae</taxon>
        <taxon>Cricetinae</taxon>
        <taxon>Mesocricetus</taxon>
    </lineage>
</organism>
<dbReference type="Gene3D" id="3.40.1170.60">
    <property type="match status" value="1"/>
</dbReference>
<gene>
    <name evidence="6" type="primary">Poli</name>
</gene>
<dbReference type="SUPFAM" id="SSF56672">
    <property type="entry name" value="DNA/RNA polymerases"/>
    <property type="match status" value="1"/>
</dbReference>
<reference evidence="6" key="1">
    <citation type="submission" date="2025-08" db="UniProtKB">
        <authorList>
            <consortium name="RefSeq"/>
        </authorList>
    </citation>
    <scope>IDENTIFICATION</scope>
    <source>
        <tissue evidence="6">Liver</tissue>
    </source>
</reference>
<evidence type="ECO:0000256" key="1">
    <source>
        <dbReference type="ARBA" id="ARBA00022634"/>
    </source>
</evidence>
<dbReference type="Gene3D" id="3.30.1490.100">
    <property type="entry name" value="DNA polymerase, Y-family, little finger domain"/>
    <property type="match status" value="1"/>
</dbReference>
<dbReference type="SUPFAM" id="SSF100879">
    <property type="entry name" value="Lesion bypass DNA polymerase (Y-family), little finger domain"/>
    <property type="match status" value="1"/>
</dbReference>
<accession>A0ABM2X3V6</accession>
<dbReference type="GeneID" id="101844666"/>
<feature type="domain" description="UmuC" evidence="4">
    <location>
        <begin position="41"/>
        <end position="117"/>
    </location>
</feature>
<proteinExistence type="predicted"/>
<keyword evidence="1" id="KW-0237">DNA synthesis</keyword>
<dbReference type="Pfam" id="PF14377">
    <property type="entry name" value="UBM"/>
    <property type="match status" value="2"/>
</dbReference>
<dbReference type="Pfam" id="PF00817">
    <property type="entry name" value="IMS"/>
    <property type="match status" value="1"/>
</dbReference>
<evidence type="ECO:0000256" key="2">
    <source>
        <dbReference type="ARBA" id="ARBA00022679"/>
    </source>
</evidence>
<name>A0ABM2X3V6_MESAU</name>
<dbReference type="InterPro" id="IPR043502">
    <property type="entry name" value="DNA/RNA_pol_sf"/>
</dbReference>
<dbReference type="InterPro" id="IPR001126">
    <property type="entry name" value="UmuC"/>
</dbReference>
<dbReference type="Proteomes" id="UP000886700">
    <property type="component" value="Unplaced"/>
</dbReference>
<dbReference type="Gene3D" id="6.10.250.1630">
    <property type="match status" value="2"/>
</dbReference>
<dbReference type="Gene3D" id="1.10.150.20">
    <property type="entry name" value="5' to 3' exonuclease, C-terminal subdomain"/>
    <property type="match status" value="1"/>
</dbReference>
<sequence length="613" mass="68441">MGVESEEEGGPAEEEDAARAMELLDAGPAGSSPGVQQKYLVVTCNYEARKLGVKKLMTVRDAKEKCPQLVLVNGEDLSRYREMSYKVTELLEEFSPVVERLGFDENFVDLTEMVEKRLQQLPRDEIPSVTVSGHVYNNQCIGYKTAKRLEVLGINSVRDLQTFSVKTLEKELGISVAQRIQKLSFGEDNSPVTPSGPPQSFSEEDTFKKCSSEVEAKTKIEELLSSLLKRVCHDGRKPHTIRLVIRRYSEKHCNRESRQCPIPSHVIQKLGTGNYDAMTPLVDILMKLFRNMVNVKMPFHLTLLSVCFCNLKALNTAKKGPMDFYLTSSLSTTSHSGKRSFKVKDSHNEDLYKEKEANWDCLPSRRIESMRTGESPLDTTYLSKEKDTSDFPLQTLPEGVDQEVFKQLPADIQEEILSGKSRDSLQGKGSLSCPLHASRGVLSFFSTKQTKAAALNPRDTVSTGKRVSAVSPCEPGTSGLSTSSASHPSCGKDCSYYIDNQLKDERMSQGPKESQGFHFSNTNPAVSVFHSFPNLQSEQLFVKHRPADSHKQTVATTSHQGLVENREQDSADEKLTFPSDVDPQVFYELPEEVQKELMAEWKTAGAVLHSVHK</sequence>